<gene>
    <name evidence="8" type="ORF">DF222_08510</name>
</gene>
<evidence type="ECO:0000256" key="3">
    <source>
        <dbReference type="ARBA" id="ARBA00022692"/>
    </source>
</evidence>
<keyword evidence="9" id="KW-1185">Reference proteome</keyword>
<dbReference type="RefSeq" id="WP_108430721.1">
    <property type="nucleotide sequence ID" value="NZ_CP026947.1"/>
</dbReference>
<accession>A0A2U1T5D9</accession>
<evidence type="ECO:0000313" key="9">
    <source>
        <dbReference type="Proteomes" id="UP000244989"/>
    </source>
</evidence>
<feature type="domain" description="Type II secretion system protein GspF" evidence="7">
    <location>
        <begin position="52"/>
        <end position="172"/>
    </location>
</feature>
<name>A0A2U1T5D9_9CORY</name>
<evidence type="ECO:0000256" key="2">
    <source>
        <dbReference type="ARBA" id="ARBA00022475"/>
    </source>
</evidence>
<dbReference type="InterPro" id="IPR018076">
    <property type="entry name" value="T2SS_GspF_dom"/>
</dbReference>
<dbReference type="KEGG" id="cyz:C3B44_01020"/>
<evidence type="ECO:0000259" key="7">
    <source>
        <dbReference type="Pfam" id="PF00482"/>
    </source>
</evidence>
<evidence type="ECO:0000256" key="1">
    <source>
        <dbReference type="ARBA" id="ARBA00004651"/>
    </source>
</evidence>
<keyword evidence="3 6" id="KW-0812">Transmembrane</keyword>
<evidence type="ECO:0000256" key="5">
    <source>
        <dbReference type="ARBA" id="ARBA00023136"/>
    </source>
</evidence>
<evidence type="ECO:0000313" key="8">
    <source>
        <dbReference type="EMBL" id="PWC01212.1"/>
    </source>
</evidence>
<feature type="transmembrane region" description="Helical" evidence="6">
    <location>
        <begin position="164"/>
        <end position="185"/>
    </location>
</feature>
<keyword evidence="5 6" id="KW-0472">Membrane</keyword>
<proteinExistence type="predicted"/>
<evidence type="ECO:0000256" key="6">
    <source>
        <dbReference type="SAM" id="Phobius"/>
    </source>
</evidence>
<dbReference type="Pfam" id="PF00482">
    <property type="entry name" value="T2SSF"/>
    <property type="match status" value="1"/>
</dbReference>
<comment type="caution">
    <text evidence="8">The sequence shown here is derived from an EMBL/GenBank/DDBJ whole genome shotgun (WGS) entry which is preliminary data.</text>
</comment>
<keyword evidence="2" id="KW-1003">Cell membrane</keyword>
<dbReference type="Proteomes" id="UP000244989">
    <property type="component" value="Unassembled WGS sequence"/>
</dbReference>
<dbReference type="AlphaFoldDB" id="A0A2U1T5D9"/>
<protein>
    <submittedName>
        <fullName evidence="8">Type II secretion system F family protein</fullName>
    </submittedName>
</protein>
<reference evidence="9" key="1">
    <citation type="submission" date="2018-04" db="EMBL/GenBank/DDBJ databases">
        <authorList>
            <person name="Liu S."/>
            <person name="Wang Z."/>
            <person name="Li J."/>
        </authorList>
    </citation>
    <scope>NUCLEOTIDE SEQUENCE [LARGE SCALE GENOMIC DNA]</scope>
    <source>
        <strain evidence="9">2189</strain>
    </source>
</reference>
<keyword evidence="4 6" id="KW-1133">Transmembrane helix</keyword>
<dbReference type="PANTHER" id="PTHR35007">
    <property type="entry name" value="INTEGRAL MEMBRANE PROTEIN-RELATED"/>
    <property type="match status" value="1"/>
</dbReference>
<sequence>MIAPLVLVLLAGALAVTGVSPDYRLRPGEGSVKTPRAGPEEPDELEFADDVELFALCLQAGLPIDEATRAVADVAGVTTTGHWGRIGPILAVGVPPARAFSELDTVSGFDELARLIRRSADSGAAIAGGCRELAAQLRSGATDRAVARAERAGVLISLPLTGCFLPAFIVLGLVPVVISLGSDLLPT</sequence>
<dbReference type="OrthoDB" id="3267562at2"/>
<organism evidence="8 9">
    <name type="scientific">Corynebacterium yudongzhengii</name>
    <dbReference type="NCBI Taxonomy" id="2080740"/>
    <lineage>
        <taxon>Bacteria</taxon>
        <taxon>Bacillati</taxon>
        <taxon>Actinomycetota</taxon>
        <taxon>Actinomycetes</taxon>
        <taxon>Mycobacteriales</taxon>
        <taxon>Corynebacteriaceae</taxon>
        <taxon>Corynebacterium</taxon>
    </lineage>
</organism>
<comment type="subcellular location">
    <subcellularLocation>
        <location evidence="1">Cell membrane</location>
        <topology evidence="1">Multi-pass membrane protein</topology>
    </subcellularLocation>
</comment>
<dbReference type="EMBL" id="QEEZ01000016">
    <property type="protein sequence ID" value="PWC01212.1"/>
    <property type="molecule type" value="Genomic_DNA"/>
</dbReference>
<dbReference type="GO" id="GO:0005886">
    <property type="term" value="C:plasma membrane"/>
    <property type="evidence" value="ECO:0007669"/>
    <property type="project" value="UniProtKB-SubCell"/>
</dbReference>
<dbReference type="PANTHER" id="PTHR35007:SF3">
    <property type="entry name" value="POSSIBLE CONSERVED ALANINE RICH MEMBRANE PROTEIN"/>
    <property type="match status" value="1"/>
</dbReference>
<evidence type="ECO:0000256" key="4">
    <source>
        <dbReference type="ARBA" id="ARBA00022989"/>
    </source>
</evidence>